<reference evidence="2 3" key="1">
    <citation type="submission" date="2019-06" db="EMBL/GenBank/DDBJ databases">
        <title>Whole genome shotgun sequence of Corynebacterium variabile NBRC 15286.</title>
        <authorList>
            <person name="Hosoyama A."/>
            <person name="Uohara A."/>
            <person name="Ohji S."/>
            <person name="Ichikawa N."/>
        </authorList>
    </citation>
    <scope>NUCLEOTIDE SEQUENCE [LARGE SCALE GENOMIC DNA]</scope>
    <source>
        <strain evidence="2 3">NBRC 15286</strain>
    </source>
</reference>
<accession>A0A4Y4BVZ3</accession>
<proteinExistence type="predicted"/>
<evidence type="ECO:0000313" key="3">
    <source>
        <dbReference type="Proteomes" id="UP000319986"/>
    </source>
</evidence>
<feature type="compositionally biased region" description="Low complexity" evidence="1">
    <location>
        <begin position="7"/>
        <end position="34"/>
    </location>
</feature>
<dbReference type="EMBL" id="BJNT01000002">
    <property type="protein sequence ID" value="GEC84855.1"/>
    <property type="molecule type" value="Genomic_DNA"/>
</dbReference>
<name>A0A4Y4BVZ3_9CORY</name>
<organism evidence="2 3">
    <name type="scientific">Corynebacterium variabile</name>
    <dbReference type="NCBI Taxonomy" id="1727"/>
    <lineage>
        <taxon>Bacteria</taxon>
        <taxon>Bacillati</taxon>
        <taxon>Actinomycetota</taxon>
        <taxon>Actinomycetes</taxon>
        <taxon>Mycobacteriales</taxon>
        <taxon>Corynebacteriaceae</taxon>
        <taxon>Corynebacterium</taxon>
    </lineage>
</organism>
<comment type="caution">
    <text evidence="2">The sequence shown here is derived from an EMBL/GenBank/DDBJ whole genome shotgun (WGS) entry which is preliminary data.</text>
</comment>
<gene>
    <name evidence="2" type="ORF">CVA01_01690</name>
</gene>
<sequence>MILDYIRPSTRSTPPSPTTSSGSTLSTPPGSSSRQDAPIAGDPFAGSGLATHTVYEFHPSKWADEVGRQLGELMD</sequence>
<dbReference type="AlphaFoldDB" id="A0A4Y4BVZ3"/>
<protein>
    <submittedName>
        <fullName evidence="2">Uncharacterized protein</fullName>
    </submittedName>
</protein>
<feature type="region of interest" description="Disordered" evidence="1">
    <location>
        <begin position="1"/>
        <end position="45"/>
    </location>
</feature>
<evidence type="ECO:0000256" key="1">
    <source>
        <dbReference type="SAM" id="MobiDB-lite"/>
    </source>
</evidence>
<evidence type="ECO:0000313" key="2">
    <source>
        <dbReference type="EMBL" id="GEC84855.1"/>
    </source>
</evidence>
<dbReference type="Proteomes" id="UP000319986">
    <property type="component" value="Unassembled WGS sequence"/>
</dbReference>